<sequence length="122" mass="12605">MRTTWMLAAVAALAALPAVAQTVVEKQVTTTTATSVDCGTILNDAERLSCWQSRAYIAPAPVATQTTEKTVSTADGIVRTTETATTTAPAIVPAPVTTRVVTTTDPAPVVVSKTTTTSVTKN</sequence>
<dbReference type="Proteomes" id="UP000681075">
    <property type="component" value="Unassembled WGS sequence"/>
</dbReference>
<protein>
    <submittedName>
        <fullName evidence="2">Uncharacterized protein</fullName>
    </submittedName>
</protein>
<keyword evidence="3" id="KW-1185">Reference proteome</keyword>
<evidence type="ECO:0000256" key="1">
    <source>
        <dbReference type="SAM" id="SignalP"/>
    </source>
</evidence>
<evidence type="ECO:0000313" key="3">
    <source>
        <dbReference type="Proteomes" id="UP000681075"/>
    </source>
</evidence>
<dbReference type="AlphaFoldDB" id="A0A8S8XBC9"/>
<proteinExistence type="predicted"/>
<comment type="caution">
    <text evidence="2">The sequence shown here is derived from an EMBL/GenBank/DDBJ whole genome shotgun (WGS) entry which is preliminary data.</text>
</comment>
<feature type="chain" id="PRO_5035893741" evidence="1">
    <location>
        <begin position="21"/>
        <end position="122"/>
    </location>
</feature>
<gene>
    <name evidence="2" type="ORF">TMPK1_11660</name>
</gene>
<accession>A0A8S8XBC9</accession>
<evidence type="ECO:0000313" key="2">
    <source>
        <dbReference type="EMBL" id="GIL38929.1"/>
    </source>
</evidence>
<dbReference type="RefSeq" id="WP_420242029.1">
    <property type="nucleotide sequence ID" value="NZ_BOPV01000001.1"/>
</dbReference>
<reference evidence="2" key="1">
    <citation type="submission" date="2021-02" db="EMBL/GenBank/DDBJ databases">
        <title>Genome sequence of Rhodospirillales sp. strain TMPK1 isolated from soil.</title>
        <authorList>
            <person name="Nakai R."/>
            <person name="Kusada H."/>
            <person name="Tamaki H."/>
        </authorList>
    </citation>
    <scope>NUCLEOTIDE SEQUENCE</scope>
    <source>
        <strain evidence="2">TMPK1</strain>
    </source>
</reference>
<feature type="signal peptide" evidence="1">
    <location>
        <begin position="1"/>
        <end position="20"/>
    </location>
</feature>
<dbReference type="EMBL" id="BOPV01000001">
    <property type="protein sequence ID" value="GIL38929.1"/>
    <property type="molecule type" value="Genomic_DNA"/>
</dbReference>
<keyword evidence="1" id="KW-0732">Signal</keyword>
<name>A0A8S8XBC9_9PROT</name>
<organism evidence="2 3">
    <name type="scientific">Roseiterribacter gracilis</name>
    <dbReference type="NCBI Taxonomy" id="2812848"/>
    <lineage>
        <taxon>Bacteria</taxon>
        <taxon>Pseudomonadati</taxon>
        <taxon>Pseudomonadota</taxon>
        <taxon>Alphaproteobacteria</taxon>
        <taxon>Rhodospirillales</taxon>
        <taxon>Roseiterribacteraceae</taxon>
        <taxon>Roseiterribacter</taxon>
    </lineage>
</organism>